<dbReference type="EMBL" id="ML145098">
    <property type="protein sequence ID" value="TBU61423.1"/>
    <property type="molecule type" value="Genomic_DNA"/>
</dbReference>
<evidence type="ECO:0000313" key="2">
    <source>
        <dbReference type="Proteomes" id="UP000292082"/>
    </source>
</evidence>
<organism evidence="1 2">
    <name type="scientific">Dichomitus squalens</name>
    <dbReference type="NCBI Taxonomy" id="114155"/>
    <lineage>
        <taxon>Eukaryota</taxon>
        <taxon>Fungi</taxon>
        <taxon>Dikarya</taxon>
        <taxon>Basidiomycota</taxon>
        <taxon>Agaricomycotina</taxon>
        <taxon>Agaricomycetes</taxon>
        <taxon>Polyporales</taxon>
        <taxon>Polyporaceae</taxon>
        <taxon>Dichomitus</taxon>
    </lineage>
</organism>
<gene>
    <name evidence="1" type="ORF">BD310DRAFT_920736</name>
</gene>
<evidence type="ECO:0000313" key="1">
    <source>
        <dbReference type="EMBL" id="TBU61423.1"/>
    </source>
</evidence>
<sequence length="80" mass="8833">MHSPDRHESYRFCFLTMPRVLMTAGRHSRRLDPLRLVLRAGLGLVNCAGSSQSGILRIGMTVATLHISFFGSICLADVAF</sequence>
<reference evidence="1 2" key="1">
    <citation type="submission" date="2019-01" db="EMBL/GenBank/DDBJ databases">
        <title>Draft genome sequences of three monokaryotic isolates of the white-rot basidiomycete fungus Dichomitus squalens.</title>
        <authorList>
            <consortium name="DOE Joint Genome Institute"/>
            <person name="Lopez S.C."/>
            <person name="Andreopoulos B."/>
            <person name="Pangilinan J."/>
            <person name="Lipzen A."/>
            <person name="Riley R."/>
            <person name="Ahrendt S."/>
            <person name="Ng V."/>
            <person name="Barry K."/>
            <person name="Daum C."/>
            <person name="Grigoriev I.V."/>
            <person name="Hilden K.S."/>
            <person name="Makela M.R."/>
            <person name="de Vries R.P."/>
        </authorList>
    </citation>
    <scope>NUCLEOTIDE SEQUENCE [LARGE SCALE GENOMIC DNA]</scope>
    <source>
        <strain evidence="1 2">CBS 464.89</strain>
    </source>
</reference>
<dbReference type="Proteomes" id="UP000292082">
    <property type="component" value="Unassembled WGS sequence"/>
</dbReference>
<keyword evidence="2" id="KW-1185">Reference proteome</keyword>
<name>A0A4Q9Q2F5_9APHY</name>
<accession>A0A4Q9Q2F5</accession>
<dbReference type="AlphaFoldDB" id="A0A4Q9Q2F5"/>
<protein>
    <submittedName>
        <fullName evidence="1">Uncharacterized protein</fullName>
    </submittedName>
</protein>
<proteinExistence type="predicted"/>